<dbReference type="RefSeq" id="WP_069965644.1">
    <property type="nucleotide sequence ID" value="NZ_CM124774.1"/>
</dbReference>
<name>A0A1E5QQ26_9CYAN</name>
<protein>
    <recommendedName>
        <fullName evidence="2">Glycine-rich domain-containing protein-like</fullName>
    </recommendedName>
</protein>
<dbReference type="EMBL" id="MJGC01000032">
    <property type="protein sequence ID" value="OEJ76714.1"/>
    <property type="molecule type" value="Genomic_DNA"/>
</dbReference>
<evidence type="ECO:0000313" key="1">
    <source>
        <dbReference type="EMBL" id="OEJ76714.1"/>
    </source>
</evidence>
<accession>A0A1E5QQ26</accession>
<sequence>MTGQLNWQDVKTFIHKLKSLDLGPIAFQLMDRQSGQGWSRKKTLKAIAQYLMFLCLVYLYPNHPLVPSQEIDTVWHHHILDTHKYAQDCEMLFGRFLHHFPYFGTRDEGDRQQLHLAFGETQALFYQVSSVLAIPPAQSEDSPPAPASCLLLGANKSDPIQPNACILIDANPQARPRVDFDPQEILPRFEMG</sequence>
<reference evidence="1" key="1">
    <citation type="submission" date="2016-09" db="EMBL/GenBank/DDBJ databases">
        <title>Draft genome of thermotolerant cyanobacterium Desertifilum sp. strain IPPAS B-1220.</title>
        <authorList>
            <person name="Sinetova M.A."/>
            <person name="Bolakhan K."/>
            <person name="Zayadan B.K."/>
            <person name="Mironov K.S."/>
            <person name="Ustinova V."/>
            <person name="Kupriyanova E.V."/>
            <person name="Sidorov R.A."/>
            <person name="Skrypnik A.N."/>
            <person name="Gogoleva N.E."/>
            <person name="Gogolev Y.V."/>
            <person name="Los D.A."/>
        </authorList>
    </citation>
    <scope>NUCLEOTIDE SEQUENCE [LARGE SCALE GENOMIC DNA]</scope>
    <source>
        <strain evidence="1">IPPAS B-1220</strain>
    </source>
</reference>
<dbReference type="STRING" id="1781255.BH720_02840"/>
<evidence type="ECO:0008006" key="2">
    <source>
        <dbReference type="Google" id="ProtNLM"/>
    </source>
</evidence>
<dbReference type="AlphaFoldDB" id="A0A1E5QQ26"/>
<gene>
    <name evidence="1" type="ORF">BH720_02840</name>
</gene>
<proteinExistence type="predicted"/>
<comment type="caution">
    <text evidence="1">The sequence shown here is derived from an EMBL/GenBank/DDBJ whole genome shotgun (WGS) entry which is preliminary data.</text>
</comment>
<organism evidence="1">
    <name type="scientific">Desertifilum tharense IPPAS B-1220</name>
    <dbReference type="NCBI Taxonomy" id="1781255"/>
    <lineage>
        <taxon>Bacteria</taxon>
        <taxon>Bacillati</taxon>
        <taxon>Cyanobacteriota</taxon>
        <taxon>Cyanophyceae</taxon>
        <taxon>Desertifilales</taxon>
        <taxon>Desertifilaceae</taxon>
        <taxon>Desertifilum</taxon>
    </lineage>
</organism>